<dbReference type="EMBL" id="FXAF01000006">
    <property type="protein sequence ID" value="SMF50161.1"/>
    <property type="molecule type" value="Genomic_DNA"/>
</dbReference>
<name>A0A1X7FCW8_9HYPH</name>
<dbReference type="Pfam" id="PF03473">
    <property type="entry name" value="MOSC"/>
    <property type="match status" value="1"/>
</dbReference>
<dbReference type="SUPFAM" id="SSF50800">
    <property type="entry name" value="PK beta-barrel domain-like"/>
    <property type="match status" value="1"/>
</dbReference>
<dbReference type="Pfam" id="PF03476">
    <property type="entry name" value="MOSC_N"/>
    <property type="match status" value="1"/>
</dbReference>
<dbReference type="STRING" id="464029.SAMN02982989_2713"/>
<evidence type="ECO:0000313" key="3">
    <source>
        <dbReference type="Proteomes" id="UP000192903"/>
    </source>
</evidence>
<proteinExistence type="predicted"/>
<dbReference type="InterPro" id="IPR005303">
    <property type="entry name" value="MOCOS_middle"/>
</dbReference>
<sequence>MRVSQLNVYPLKSGRGIALSEAEITATGIPGDRQMMVTDPSGHFITQRELQALAQVQATPEADGFRFAMDGKGEIFVARPPADRRLSVAVWRSIVDAALAEEAVNDTLSGWLGRDVRLVFFDDRARRTANAEWAGPDTPVTFADGYQVLVTTTGSLDALNADMEKHGEGQVGMERFRPNIVLDHDEPWAEDQWEGIEIAGIRFDFAKPCARCIMTNQDQRTGSREVPSPMAAMGRIRMSADRRVPGPLFGWNAVPRGTGRIKIGDGVTVTAEREPWTIKRRA</sequence>
<dbReference type="PROSITE" id="PS51340">
    <property type="entry name" value="MOSC"/>
    <property type="match status" value="1"/>
</dbReference>
<dbReference type="PANTHER" id="PTHR14237">
    <property type="entry name" value="MOLYBDOPTERIN COFACTOR SULFURASE MOSC"/>
    <property type="match status" value="1"/>
</dbReference>
<keyword evidence="3" id="KW-1185">Reference proteome</keyword>
<evidence type="ECO:0000259" key="1">
    <source>
        <dbReference type="PROSITE" id="PS51340"/>
    </source>
</evidence>
<dbReference type="PANTHER" id="PTHR14237:SF19">
    <property type="entry name" value="MITOCHONDRIAL AMIDOXIME REDUCING COMPONENT 1"/>
    <property type="match status" value="1"/>
</dbReference>
<dbReference type="OrthoDB" id="581532at2"/>
<organism evidence="2 3">
    <name type="scientific">Xaviernesmea oryzae</name>
    <dbReference type="NCBI Taxonomy" id="464029"/>
    <lineage>
        <taxon>Bacteria</taxon>
        <taxon>Pseudomonadati</taxon>
        <taxon>Pseudomonadota</taxon>
        <taxon>Alphaproteobacteria</taxon>
        <taxon>Hyphomicrobiales</taxon>
        <taxon>Rhizobiaceae</taxon>
        <taxon>Rhizobium/Agrobacterium group</taxon>
        <taxon>Xaviernesmea</taxon>
    </lineage>
</organism>
<dbReference type="GO" id="GO:0003824">
    <property type="term" value="F:catalytic activity"/>
    <property type="evidence" value="ECO:0007669"/>
    <property type="project" value="InterPro"/>
</dbReference>
<dbReference type="InterPro" id="IPR005302">
    <property type="entry name" value="MoCF_Sase_C"/>
</dbReference>
<accession>A0A1X7FCW8</accession>
<dbReference type="Proteomes" id="UP000192903">
    <property type="component" value="Unassembled WGS sequence"/>
</dbReference>
<reference evidence="3" key="1">
    <citation type="submission" date="2017-04" db="EMBL/GenBank/DDBJ databases">
        <authorList>
            <person name="Varghese N."/>
            <person name="Submissions S."/>
        </authorList>
    </citation>
    <scope>NUCLEOTIDE SEQUENCE [LARGE SCALE GENOMIC DNA]</scope>
    <source>
        <strain evidence="3">B4P</strain>
    </source>
</reference>
<dbReference type="GO" id="GO:0030170">
    <property type="term" value="F:pyridoxal phosphate binding"/>
    <property type="evidence" value="ECO:0007669"/>
    <property type="project" value="InterPro"/>
</dbReference>
<dbReference type="SUPFAM" id="SSF141673">
    <property type="entry name" value="MOSC N-terminal domain-like"/>
    <property type="match status" value="1"/>
</dbReference>
<dbReference type="AlphaFoldDB" id="A0A1X7FCW8"/>
<dbReference type="InterPro" id="IPR011037">
    <property type="entry name" value="Pyrv_Knase-like_insert_dom_sf"/>
</dbReference>
<feature type="domain" description="MOSC" evidence="1">
    <location>
        <begin position="122"/>
        <end position="270"/>
    </location>
</feature>
<dbReference type="RefSeq" id="WP_085422857.1">
    <property type="nucleotide sequence ID" value="NZ_FXAF01000006.1"/>
</dbReference>
<gene>
    <name evidence="2" type="ORF">SAMN02982989_2713</name>
</gene>
<protein>
    <recommendedName>
        <fullName evidence="1">MOSC domain-containing protein</fullName>
    </recommendedName>
</protein>
<dbReference type="GO" id="GO:0030151">
    <property type="term" value="F:molybdenum ion binding"/>
    <property type="evidence" value="ECO:0007669"/>
    <property type="project" value="InterPro"/>
</dbReference>
<evidence type="ECO:0000313" key="2">
    <source>
        <dbReference type="EMBL" id="SMF50161.1"/>
    </source>
</evidence>